<protein>
    <submittedName>
        <fullName evidence="1">Uncharacterized protein</fullName>
    </submittedName>
</protein>
<evidence type="ECO:0000313" key="1">
    <source>
        <dbReference type="EMBL" id="KPX19389.1"/>
    </source>
</evidence>
<organism evidence="1 2">
    <name type="scientific">Pseudomonas amygdali pv. eriobotryae</name>
    <dbReference type="NCBI Taxonomy" id="129137"/>
    <lineage>
        <taxon>Bacteria</taxon>
        <taxon>Pseudomonadati</taxon>
        <taxon>Pseudomonadota</taxon>
        <taxon>Gammaproteobacteria</taxon>
        <taxon>Pseudomonadales</taxon>
        <taxon>Pseudomonadaceae</taxon>
        <taxon>Pseudomonas</taxon>
        <taxon>Pseudomonas amygdali</taxon>
    </lineage>
</organism>
<name>A0A0P9QV97_PSEA0</name>
<comment type="caution">
    <text evidence="1">The sequence shown here is derived from an EMBL/GenBank/DDBJ whole genome shotgun (WGS) entry which is preliminary data.</text>
</comment>
<reference evidence="1 2" key="1">
    <citation type="submission" date="2015-09" db="EMBL/GenBank/DDBJ databases">
        <title>Genome announcement of multiple Pseudomonas syringae strains.</title>
        <authorList>
            <person name="Thakur S."/>
            <person name="Wang P.W."/>
            <person name="Gong Y."/>
            <person name="Weir B.S."/>
            <person name="Guttman D.S."/>
        </authorList>
    </citation>
    <scope>NUCLEOTIDE SEQUENCE [LARGE SCALE GENOMIC DNA]</scope>
    <source>
        <strain evidence="1 2">ICMP4455</strain>
    </source>
</reference>
<accession>A0A0P9QV97</accession>
<evidence type="ECO:0000313" key="2">
    <source>
        <dbReference type="Proteomes" id="UP000050490"/>
    </source>
</evidence>
<dbReference type="EMBL" id="LJQI01000436">
    <property type="protein sequence ID" value="KPX19389.1"/>
    <property type="molecule type" value="Genomic_DNA"/>
</dbReference>
<gene>
    <name evidence="1" type="ORF">ALO70_03258</name>
</gene>
<sequence length="82" mass="8639">MHELRNHDTAMPVHSIGRGTPCLSLLVIGEPGLEAVALGRTAICIVALGDDQAKTTLGEPLVIARHVLRCTALLVRAHACHG</sequence>
<proteinExistence type="predicted"/>
<dbReference type="AlphaFoldDB" id="A0A0P9QV97"/>
<dbReference type="Proteomes" id="UP000050490">
    <property type="component" value="Unassembled WGS sequence"/>
</dbReference>